<reference evidence="1 2" key="1">
    <citation type="submission" date="2018-06" db="EMBL/GenBank/DDBJ databases">
        <authorList>
            <consortium name="Pathogen Informatics"/>
            <person name="Doyle S."/>
        </authorList>
    </citation>
    <scope>NUCLEOTIDE SEQUENCE [LARGE SCALE GENOMIC DNA]</scope>
    <source>
        <strain evidence="1 2">NCTC11179</strain>
    </source>
</reference>
<evidence type="ECO:0000313" key="1">
    <source>
        <dbReference type="EMBL" id="STZ28582.1"/>
    </source>
</evidence>
<proteinExistence type="predicted"/>
<accession>A0A378RNF4</accession>
<dbReference type="Proteomes" id="UP000255024">
    <property type="component" value="Unassembled WGS sequence"/>
</dbReference>
<organism evidence="1 2">
    <name type="scientific">Myroides odoratus</name>
    <name type="common">Flavobacterium odoratum</name>
    <dbReference type="NCBI Taxonomy" id="256"/>
    <lineage>
        <taxon>Bacteria</taxon>
        <taxon>Pseudomonadati</taxon>
        <taxon>Bacteroidota</taxon>
        <taxon>Flavobacteriia</taxon>
        <taxon>Flavobacteriales</taxon>
        <taxon>Flavobacteriaceae</taxon>
        <taxon>Myroides</taxon>
    </lineage>
</organism>
<gene>
    <name evidence="1" type="ORF">NCTC11179_02133</name>
</gene>
<keyword evidence="2" id="KW-1185">Reference proteome</keyword>
<sequence>MKVLKVVINGVEVELKFSYGLLRRLSEKWGIDSISNFFEKIGSVGQVEDISFSQLNVFGDIIEAAAKNAGEETIDSDTAVEFLMGNPEVMADIMQAFMDSIPKVSEKKNKDQVK</sequence>
<dbReference type="AlphaFoldDB" id="A0A378RNF4"/>
<dbReference type="RefSeq" id="WP_115091495.1">
    <property type="nucleotide sequence ID" value="NZ_CP068107.1"/>
</dbReference>
<protein>
    <submittedName>
        <fullName evidence="1">Uncharacterized protein</fullName>
    </submittedName>
</protein>
<dbReference type="EMBL" id="UGQL01000001">
    <property type="protein sequence ID" value="STZ28582.1"/>
    <property type="molecule type" value="Genomic_DNA"/>
</dbReference>
<evidence type="ECO:0000313" key="2">
    <source>
        <dbReference type="Proteomes" id="UP000255024"/>
    </source>
</evidence>
<name>A0A378RNF4_MYROD</name>